<evidence type="ECO:0000313" key="2">
    <source>
        <dbReference type="EMBL" id="OAD61976.1"/>
    </source>
</evidence>
<evidence type="ECO:0000256" key="1">
    <source>
        <dbReference type="SAM" id="MobiDB-lite"/>
    </source>
</evidence>
<gene>
    <name evidence="2" type="ORF">WN48_00030</name>
</gene>
<accession>A0A310SQQ7</accession>
<keyword evidence="2" id="KW-0413">Isomerase</keyword>
<feature type="compositionally biased region" description="Polar residues" evidence="1">
    <location>
        <begin position="112"/>
        <end position="121"/>
    </location>
</feature>
<organism evidence="2 3">
    <name type="scientific">Eufriesea mexicana</name>
    <dbReference type="NCBI Taxonomy" id="516756"/>
    <lineage>
        <taxon>Eukaryota</taxon>
        <taxon>Metazoa</taxon>
        <taxon>Ecdysozoa</taxon>
        <taxon>Arthropoda</taxon>
        <taxon>Hexapoda</taxon>
        <taxon>Insecta</taxon>
        <taxon>Pterygota</taxon>
        <taxon>Neoptera</taxon>
        <taxon>Endopterygota</taxon>
        <taxon>Hymenoptera</taxon>
        <taxon>Apocrita</taxon>
        <taxon>Aculeata</taxon>
        <taxon>Apoidea</taxon>
        <taxon>Anthophila</taxon>
        <taxon>Apidae</taxon>
        <taxon>Eufriesea</taxon>
    </lineage>
</organism>
<protein>
    <submittedName>
        <fullName evidence="2">Peptidyl-prolyl isomerase cwc27</fullName>
    </submittedName>
</protein>
<dbReference type="AlphaFoldDB" id="A0A310SQQ7"/>
<name>A0A310SQQ7_9HYME</name>
<feature type="compositionally biased region" description="Basic and acidic residues" evidence="1">
    <location>
        <begin position="91"/>
        <end position="104"/>
    </location>
</feature>
<evidence type="ECO:0000313" key="3">
    <source>
        <dbReference type="Proteomes" id="UP000250275"/>
    </source>
</evidence>
<dbReference type="Proteomes" id="UP000250275">
    <property type="component" value="Unassembled WGS sequence"/>
</dbReference>
<proteinExistence type="predicted"/>
<reference evidence="2 3" key="1">
    <citation type="submission" date="2015-07" db="EMBL/GenBank/DDBJ databases">
        <title>The genome of Eufriesea mexicana.</title>
        <authorList>
            <person name="Pan H."/>
            <person name="Kapheim K."/>
        </authorList>
    </citation>
    <scope>NUCLEOTIDE SEQUENCE [LARGE SCALE GENOMIC DNA]</scope>
    <source>
        <strain evidence="2">0111107269</strain>
        <tissue evidence="2">Whole body</tissue>
    </source>
</reference>
<dbReference type="EMBL" id="KQ760085">
    <property type="protein sequence ID" value="OAD61976.1"/>
    <property type="molecule type" value="Genomic_DNA"/>
</dbReference>
<sequence>MVRCEVTDRYSQVDLSLQFAADELMKLRTDLKSHGERLVTRKATVCDIELELWAKESPKNDRPLYPPRLIKTIILNNPFSDITPRITVKENEVVTDSSKTKTAAEDDEESAILSNKFSGKSKSAHDHLTDPKLSSQPAVEPPGLANKKRKEDHSSDWESDDEVET</sequence>
<dbReference type="GO" id="GO:0016853">
    <property type="term" value="F:isomerase activity"/>
    <property type="evidence" value="ECO:0007669"/>
    <property type="project" value="UniProtKB-KW"/>
</dbReference>
<feature type="region of interest" description="Disordered" evidence="1">
    <location>
        <begin position="91"/>
        <end position="165"/>
    </location>
</feature>
<keyword evidence="3" id="KW-1185">Reference proteome</keyword>